<name>A0ACC6P2V6_9BURK</name>
<reference evidence="1" key="1">
    <citation type="submission" date="2023-10" db="EMBL/GenBank/DDBJ databases">
        <title>Amphibacter perezi, gen. nov., sp. nov. a novel taxa of the family Comamonadaceae, class Betaproteobacteria isolated from the skin microbiota of Pelophylax perezi from different populations.</title>
        <authorList>
            <person name="Costa S."/>
            <person name="Proenca D.N."/>
            <person name="Lopes I."/>
            <person name="Morais P.V."/>
        </authorList>
    </citation>
    <scope>NUCLEOTIDE SEQUENCE</scope>
    <source>
        <strain evidence="1">SL12-8</strain>
    </source>
</reference>
<organism evidence="1 2">
    <name type="scientific">Amphibiibacter pelophylacis</name>
    <dbReference type="NCBI Taxonomy" id="1799477"/>
    <lineage>
        <taxon>Bacteria</taxon>
        <taxon>Pseudomonadati</taxon>
        <taxon>Pseudomonadota</taxon>
        <taxon>Betaproteobacteria</taxon>
        <taxon>Burkholderiales</taxon>
        <taxon>Sphaerotilaceae</taxon>
        <taxon>Amphibiibacter</taxon>
    </lineage>
</organism>
<dbReference type="Proteomes" id="UP001364695">
    <property type="component" value="Unassembled WGS sequence"/>
</dbReference>
<dbReference type="EMBL" id="JAWDIE010000012">
    <property type="protein sequence ID" value="MEJ7138565.1"/>
    <property type="molecule type" value="Genomic_DNA"/>
</dbReference>
<sequence length="133" mass="14596">MKCPVCGAAALIRDTRDLPYTYKGESMVIAAVTADFCPACGESVTDLAESDRVMQEMRAFNRQVNAASVDLDFIVNVRRKLGLGQREAAEIFGGGVNAFSRYENGKTRPPVALVKLLKLLDRHPDLLGELRSH</sequence>
<evidence type="ECO:0000313" key="2">
    <source>
        <dbReference type="Proteomes" id="UP001364695"/>
    </source>
</evidence>
<evidence type="ECO:0000313" key="1">
    <source>
        <dbReference type="EMBL" id="MEJ7138565.1"/>
    </source>
</evidence>
<proteinExistence type="predicted"/>
<protein>
    <submittedName>
        <fullName evidence="1">Type II toxin-antitoxin system MqsA family antitoxin</fullName>
    </submittedName>
</protein>
<gene>
    <name evidence="1" type="ORF">RV045_09000</name>
</gene>
<keyword evidence="2" id="KW-1185">Reference proteome</keyword>
<comment type="caution">
    <text evidence="1">The sequence shown here is derived from an EMBL/GenBank/DDBJ whole genome shotgun (WGS) entry which is preliminary data.</text>
</comment>
<accession>A0ACC6P2V6</accession>